<evidence type="ECO:0000313" key="1">
    <source>
        <dbReference type="EMBL" id="KAK0527456.1"/>
    </source>
</evidence>
<dbReference type="Gene3D" id="3.80.10.10">
    <property type="entry name" value="Ribonuclease Inhibitor"/>
    <property type="match status" value="1"/>
</dbReference>
<organism evidence="1 2">
    <name type="scientific">Tilletia horrida</name>
    <dbReference type="NCBI Taxonomy" id="155126"/>
    <lineage>
        <taxon>Eukaryota</taxon>
        <taxon>Fungi</taxon>
        <taxon>Dikarya</taxon>
        <taxon>Basidiomycota</taxon>
        <taxon>Ustilaginomycotina</taxon>
        <taxon>Exobasidiomycetes</taxon>
        <taxon>Tilletiales</taxon>
        <taxon>Tilletiaceae</taxon>
        <taxon>Tilletia</taxon>
    </lineage>
</organism>
<reference evidence="1" key="1">
    <citation type="journal article" date="2023" name="PhytoFront">
        <title>Draft Genome Resources of Seven Strains of Tilletia horrida, Causal Agent of Kernel Smut of Rice.</title>
        <authorList>
            <person name="Khanal S."/>
            <person name="Antony Babu S."/>
            <person name="Zhou X.G."/>
        </authorList>
    </citation>
    <scope>NUCLEOTIDE SEQUENCE</scope>
    <source>
        <strain evidence="1">TX3</strain>
    </source>
</reference>
<protein>
    <submittedName>
        <fullName evidence="1">Uncharacterized protein</fullName>
    </submittedName>
</protein>
<gene>
    <name evidence="1" type="ORF">OC842_004871</name>
</gene>
<sequence length="689" mass="76610">MAIASSTLTRRQSAAQLDIGTITHDAPSKRARSNDSAAQRFFGVAEVLAHLAAHLQCERADLITLSQVSRRIRAAVQPFLVEAISVRASAVGGLVAYLDRNPGLVERVRYLRVWDDVAHHYGNYHDDTRFGPPLTSSSTVERQYPDTAWSDLGRLFDIIASRPNPPPLLELSFGQLDLSKLLEQLQPQPRPRVLERLASLVISGDFGLQRNWEMLLAVTAELRETHVTAGAEAVEDILRLVCDAQDQAGSTAFHSLAYSALTPIHGASQLFTFRPRLWQRVAGRLRRFSITLPELCKDHEDGQRDDDAADLAVLLRAHFASLIHFTLCIKKVDTHFASDPLYGAIRSFLERHQSLEHYHIDLADARDHGESSAGAEQVEYPAWATPTVPNLRACHIELDHLPEDEKLDWARRHADHLQSLSIGWHDPGAEVVEHLAQATPQRLRKLHAEASIVGDFLAAGVELHHVVSELLQLEDLSALQLEEPAPSITCCEFLLRPLTFSAFLKKDPVALLSLENLPNLTELALCFRNGVTDDTARDASANSAQALAQLLADGGTTTSDAARDTPAESAQALMRLLTGIAEQTPKLRSLSIRYRTAAKLPLDDELTALIGEIPPKLEYLSWYVPLDDRIDTYRVLRTDGEQKSRLQRLPGNFRPFVDRKTGIWEDPNDLATSLTLFEHLGDEPRLKCL</sequence>
<comment type="caution">
    <text evidence="1">The sequence shown here is derived from an EMBL/GenBank/DDBJ whole genome shotgun (WGS) entry which is preliminary data.</text>
</comment>
<proteinExistence type="predicted"/>
<dbReference type="AlphaFoldDB" id="A0AAN6G8V0"/>
<name>A0AAN6G8V0_9BASI</name>
<keyword evidence="2" id="KW-1185">Reference proteome</keyword>
<dbReference type="Proteomes" id="UP001176521">
    <property type="component" value="Unassembled WGS sequence"/>
</dbReference>
<evidence type="ECO:0000313" key="2">
    <source>
        <dbReference type="Proteomes" id="UP001176521"/>
    </source>
</evidence>
<dbReference type="InterPro" id="IPR032675">
    <property type="entry name" value="LRR_dom_sf"/>
</dbReference>
<dbReference type="EMBL" id="JAPDMQ010000310">
    <property type="protein sequence ID" value="KAK0527456.1"/>
    <property type="molecule type" value="Genomic_DNA"/>
</dbReference>
<accession>A0AAN6G8V0</accession>